<gene>
    <name evidence="2" type="primary">Pacrg</name>
    <name evidence="2" type="ORF">SPIL2461_LOCUS19819</name>
</gene>
<name>A0A812X4G1_SYMPI</name>
<evidence type="ECO:0000313" key="2">
    <source>
        <dbReference type="EMBL" id="CAE7703473.1"/>
    </source>
</evidence>
<dbReference type="PANTHER" id="PTHR21207">
    <property type="entry name" value="PARKIN COREGULATED GENE PROTEIN PARK2 COREGULATED"/>
    <property type="match status" value="1"/>
</dbReference>
<dbReference type="OrthoDB" id="429500at2759"/>
<protein>
    <submittedName>
        <fullName evidence="2">Pacrg protein</fullName>
    </submittedName>
</protein>
<feature type="compositionally biased region" description="Polar residues" evidence="1">
    <location>
        <begin position="291"/>
        <end position="301"/>
    </location>
</feature>
<feature type="compositionally biased region" description="Low complexity" evidence="1">
    <location>
        <begin position="308"/>
        <end position="321"/>
    </location>
</feature>
<dbReference type="AlphaFoldDB" id="A0A812X4G1"/>
<feature type="region of interest" description="Disordered" evidence="1">
    <location>
        <begin position="256"/>
        <end position="348"/>
    </location>
</feature>
<reference evidence="2" key="1">
    <citation type="submission" date="2021-02" db="EMBL/GenBank/DDBJ databases">
        <authorList>
            <person name="Dougan E. K."/>
            <person name="Rhodes N."/>
            <person name="Thang M."/>
            <person name="Chan C."/>
        </authorList>
    </citation>
    <scope>NUCLEOTIDE SEQUENCE</scope>
</reference>
<organism evidence="2 3">
    <name type="scientific">Symbiodinium pilosum</name>
    <name type="common">Dinoflagellate</name>
    <dbReference type="NCBI Taxonomy" id="2952"/>
    <lineage>
        <taxon>Eukaryota</taxon>
        <taxon>Sar</taxon>
        <taxon>Alveolata</taxon>
        <taxon>Dinophyceae</taxon>
        <taxon>Suessiales</taxon>
        <taxon>Symbiodiniaceae</taxon>
        <taxon>Symbiodinium</taxon>
    </lineage>
</organism>
<dbReference type="PANTHER" id="PTHR21207:SF2">
    <property type="entry name" value="PARKIN COREGULATED GENE PROTEIN"/>
    <property type="match status" value="1"/>
</dbReference>
<evidence type="ECO:0000313" key="3">
    <source>
        <dbReference type="Proteomes" id="UP000649617"/>
    </source>
</evidence>
<dbReference type="Gene3D" id="1.25.10.10">
    <property type="entry name" value="Leucine-rich Repeat Variant"/>
    <property type="match status" value="1"/>
</dbReference>
<feature type="compositionally biased region" description="Basic and acidic residues" evidence="1">
    <location>
        <begin position="322"/>
        <end position="338"/>
    </location>
</feature>
<keyword evidence="3" id="KW-1185">Reference proteome</keyword>
<evidence type="ECO:0000256" key="1">
    <source>
        <dbReference type="SAM" id="MobiDB-lite"/>
    </source>
</evidence>
<dbReference type="GO" id="GO:0030544">
    <property type="term" value="F:Hsp70 protein binding"/>
    <property type="evidence" value="ECO:0007669"/>
    <property type="project" value="TreeGrafter"/>
</dbReference>
<dbReference type="GO" id="GO:0051879">
    <property type="term" value="F:Hsp90 protein binding"/>
    <property type="evidence" value="ECO:0007669"/>
    <property type="project" value="TreeGrafter"/>
</dbReference>
<dbReference type="EMBL" id="CAJNIZ010044860">
    <property type="protein sequence ID" value="CAE7703473.1"/>
    <property type="molecule type" value="Genomic_DNA"/>
</dbReference>
<dbReference type="Pfam" id="PF10274">
    <property type="entry name" value="ParcG"/>
    <property type="match status" value="1"/>
</dbReference>
<proteinExistence type="predicted"/>
<dbReference type="InterPro" id="IPR019399">
    <property type="entry name" value="Parkin_co-regulated_protein"/>
</dbReference>
<dbReference type="SUPFAM" id="SSF48371">
    <property type="entry name" value="ARM repeat"/>
    <property type="match status" value="1"/>
</dbReference>
<dbReference type="InterPro" id="IPR011989">
    <property type="entry name" value="ARM-like"/>
</dbReference>
<sequence>MAVTASLVFWLQGVSSELPRHLHVFRSQNLLDISSLQQMSAGSVKGLITALKQAGADRTELRALQTALQSNKIQRIQPGLQGSGIIVWSDEADFVEDLRPKSPLVVVPGRTWKAPASTEWHWDDDPRPAWHSLARHRGIECQAVLCKAEQRPWELDRAYWWEVVQHALANMRGSMTPDMALMAMLQAGRGVAAALRHDVKTAGCLCDCGSLCEGSDAAATAAFTLSDSIILLCVIMSDSVHEDEFRRMLEPGRKKHDKLIGRLPKGQESPFGDFPPDYTRPGDDEKRSLGLQLSGTATLTPRKSADQALPSARSSLPSARSTDGKTPRTAREIERMTPRDGAFSNTAPKHLRSLGPPAAGAFQKRPIEPSEFRRFYDRNDLPIQIMHTGTQNRIAWKVDVEKLDYHHYLPIFFDGLREKEEPYRFFAVEGVYNLLEKGGSKILPVVPQLIIPIKKALNTRDIEVMVTTMKVLQTLVLSGEMVGEALVPYYRQILPVLNIFKSATKSTFDQMDYSQRKRMDIGALIDETLEILETHGGEDAFINIKYMIPTYESCVSV</sequence>
<dbReference type="InterPro" id="IPR016024">
    <property type="entry name" value="ARM-type_fold"/>
</dbReference>
<comment type="caution">
    <text evidence="2">The sequence shown here is derived from an EMBL/GenBank/DDBJ whole genome shotgun (WGS) entry which is preliminary data.</text>
</comment>
<dbReference type="Proteomes" id="UP000649617">
    <property type="component" value="Unassembled WGS sequence"/>
</dbReference>
<accession>A0A812X4G1</accession>